<evidence type="ECO:0000313" key="1">
    <source>
        <dbReference type="EMBL" id="MFC5437480.1"/>
    </source>
</evidence>
<evidence type="ECO:0000313" key="2">
    <source>
        <dbReference type="Proteomes" id="UP001596013"/>
    </source>
</evidence>
<name>A0ABW0JQ32_9GAMM</name>
<gene>
    <name evidence="1" type="ORF">ACFPME_13025</name>
</gene>
<dbReference type="EMBL" id="JBHSMK010000009">
    <property type="protein sequence ID" value="MFC5437480.1"/>
    <property type="molecule type" value="Genomic_DNA"/>
</dbReference>
<organism evidence="1 2">
    <name type="scientific">Rhodanobacter umsongensis</name>
    <dbReference type="NCBI Taxonomy" id="633153"/>
    <lineage>
        <taxon>Bacteria</taxon>
        <taxon>Pseudomonadati</taxon>
        <taxon>Pseudomonadota</taxon>
        <taxon>Gammaproteobacteria</taxon>
        <taxon>Lysobacterales</taxon>
        <taxon>Rhodanobacteraceae</taxon>
        <taxon>Rhodanobacter</taxon>
    </lineage>
</organism>
<proteinExistence type="predicted"/>
<protein>
    <submittedName>
        <fullName evidence="1">Uncharacterized protein</fullName>
    </submittedName>
</protein>
<comment type="caution">
    <text evidence="1">The sequence shown here is derived from an EMBL/GenBank/DDBJ whole genome shotgun (WGS) entry which is preliminary data.</text>
</comment>
<sequence>MGDIFQIKPSFYGVGIDLIALWKRIRRQPPSGVEKVALRFIELFEQHGLVATQIPRLLPGIELAQLSSPASLLPALTNDVLNAACALFGVRREWLEGVSEQIYEHRYCYKSPARFFDELASIERRAMVAPVRALTTEKQLDLHAPTSQRIELVMVEIAGWLGDEAIESYRPFSDGWEWGYPPCRLQLKAMIREYGSPVPLFQVTQREMDLIYSGGIVPKSLMRGALCTDPSLDDYCISFERNRQAREIDELEEVISLQRQWFPR</sequence>
<dbReference type="Proteomes" id="UP001596013">
    <property type="component" value="Unassembled WGS sequence"/>
</dbReference>
<accession>A0ABW0JQ32</accession>
<reference evidence="2" key="1">
    <citation type="journal article" date="2019" name="Int. J. Syst. Evol. Microbiol.">
        <title>The Global Catalogue of Microorganisms (GCM) 10K type strain sequencing project: providing services to taxonomists for standard genome sequencing and annotation.</title>
        <authorList>
            <consortium name="The Broad Institute Genomics Platform"/>
            <consortium name="The Broad Institute Genome Sequencing Center for Infectious Disease"/>
            <person name="Wu L."/>
            <person name="Ma J."/>
        </authorList>
    </citation>
    <scope>NUCLEOTIDE SEQUENCE [LARGE SCALE GENOMIC DNA]</scope>
    <source>
        <strain evidence="2">JCM 17130</strain>
    </source>
</reference>
<keyword evidence="2" id="KW-1185">Reference proteome</keyword>
<dbReference type="RefSeq" id="WP_377305982.1">
    <property type="nucleotide sequence ID" value="NZ_JBHSMK010000009.1"/>
</dbReference>